<keyword evidence="2" id="KW-1185">Reference proteome</keyword>
<reference evidence="1 2" key="1">
    <citation type="submission" date="2020-11" db="EMBL/GenBank/DDBJ databases">
        <title>Enhanced detection system for hospital associated transmission using whole genome sequencing surveillance.</title>
        <authorList>
            <person name="Harrison L.H."/>
            <person name="Van Tyne D."/>
            <person name="Marsh J.W."/>
            <person name="Griffith M.P."/>
            <person name="Snyder D.J."/>
            <person name="Cooper V.S."/>
            <person name="Mustapha M."/>
        </authorList>
    </citation>
    <scope>NUCLEOTIDE SEQUENCE [LARGE SCALE GENOMIC DNA]</scope>
    <source>
        <strain evidence="1 2">BC00020</strain>
    </source>
</reference>
<sequence length="168" mass="18309">MRRAVLCPNIITTSCLIVSPKVRRSGRKPLTKGEFVTLPSAKVRALSVEHYMALGTVRAGHGREEQISALLRVVCLTSYMRNETGAGADLSMYRQAKAALDACVACAEQGAAGLLLNCEPCMIEQILVVHDDQLAVVPMHRYCAAWENLQQLMTGRLASPIERLSVVS</sequence>
<proteinExistence type="predicted"/>
<evidence type="ECO:0000313" key="1">
    <source>
        <dbReference type="EMBL" id="MBJ9687283.1"/>
    </source>
</evidence>
<name>A0ABS1AUB1_BURVI</name>
<evidence type="ECO:0000313" key="2">
    <source>
        <dbReference type="Proteomes" id="UP000808215"/>
    </source>
</evidence>
<gene>
    <name evidence="1" type="ORF">I5589_09330</name>
</gene>
<dbReference type="Proteomes" id="UP000808215">
    <property type="component" value="Unassembled WGS sequence"/>
</dbReference>
<protein>
    <submittedName>
        <fullName evidence="1">Uncharacterized protein</fullName>
    </submittedName>
</protein>
<dbReference type="EMBL" id="JADVKH010000016">
    <property type="protein sequence ID" value="MBJ9687283.1"/>
    <property type="molecule type" value="Genomic_DNA"/>
</dbReference>
<dbReference type="PROSITE" id="PS51257">
    <property type="entry name" value="PROKAR_LIPOPROTEIN"/>
    <property type="match status" value="1"/>
</dbReference>
<comment type="caution">
    <text evidence="1">The sequence shown here is derived from an EMBL/GenBank/DDBJ whole genome shotgun (WGS) entry which is preliminary data.</text>
</comment>
<organism evidence="1 2">
    <name type="scientific">Burkholderia vietnamiensis</name>
    <dbReference type="NCBI Taxonomy" id="60552"/>
    <lineage>
        <taxon>Bacteria</taxon>
        <taxon>Pseudomonadati</taxon>
        <taxon>Pseudomonadota</taxon>
        <taxon>Betaproteobacteria</taxon>
        <taxon>Burkholderiales</taxon>
        <taxon>Burkholderiaceae</taxon>
        <taxon>Burkholderia</taxon>
        <taxon>Burkholderia cepacia complex</taxon>
    </lineage>
</organism>
<accession>A0ABS1AUB1</accession>